<dbReference type="Proteomes" id="UP001626628">
    <property type="component" value="Chromosome"/>
</dbReference>
<accession>A0ABZ2QRS1</accession>
<keyword evidence="2" id="KW-1003">Cell membrane</keyword>
<sequence length="804" mass="83083">MSTPMPPDRSGPDRGRGRGAGPRRRCTDLALGARFALTGGREGLLRTALTALGVGLGVFVLLLAAAIPQVLHAAVDRKAARTVVPAAEGTGPSDRTLLTADLRGAFHDRALGGRLVQPEGIRAPVPPGLSRLPGPGELAVSPALAELLASPDGALLKERFAHLRVTGRIGDAGLTHPAELSYYQGSDSLRGPGAGVERITAFGDRGTPFQASPPVVLAITAGCVALLAPVAVFIATAVRFGGDRRDRRLAALRLVGADVRTTRRIAAGETLTSALLGLLGGAALLLAVRVPLSSLTLFGLGVFPSDVVPDPVLAAVIALAVPLCAVAVTLLTLRRVTVEPLGVSRTAPPLRRRLWWRALLPATGVALLLPQATGGLRSGDAASAQLILGTALLLLGIAALLPWLLDATVARLGRAGFGGQAWQLAVRRLQLTSAAASRSVSGITVAVAGAIAVQLLLAGVWTGLGETSATTPWTEVTTRDGTLPADRAPGMSALLNATPGVLATRTLATGYADTYRPQHQRSDADTSAASEPYPFTVADCPTLREQAHIGACSDGDVFLAGGPEGGGPRPGERLTLEPALGPTDPRAPAVWTVPSTARRTTVADRGTPLGLPTPTVLATPKALPPTLLHRPTLTVLARLAPGDPDALEHLRNTAARIDARAEVSVYRSAAPDETLGLTRRALTAGAVAVLLLIGCGLLITAVEQLRERARLLSALDALGTPRGVLARSLLWQTALPVALGLALALTCGLALGSLLLRMADRPLLPDWWGILTLTATAGAVILTVTALSLPLLWRLMRPEGLRTE</sequence>
<organism evidence="9 10">
    <name type="scientific">Streptomyces sirii</name>
    <dbReference type="NCBI Taxonomy" id="3127701"/>
    <lineage>
        <taxon>Bacteria</taxon>
        <taxon>Bacillati</taxon>
        <taxon>Actinomycetota</taxon>
        <taxon>Actinomycetes</taxon>
        <taxon>Kitasatosporales</taxon>
        <taxon>Streptomycetaceae</taxon>
        <taxon>Streptomyces</taxon>
    </lineage>
</organism>
<evidence type="ECO:0000256" key="6">
    <source>
        <dbReference type="SAM" id="MobiDB-lite"/>
    </source>
</evidence>
<evidence type="ECO:0000256" key="3">
    <source>
        <dbReference type="ARBA" id="ARBA00022692"/>
    </source>
</evidence>
<keyword evidence="3 7" id="KW-0812">Transmembrane</keyword>
<dbReference type="Pfam" id="PF02687">
    <property type="entry name" value="FtsX"/>
    <property type="match status" value="2"/>
</dbReference>
<dbReference type="RefSeq" id="WP_407287787.1">
    <property type="nucleotide sequence ID" value="NZ_CP147982.1"/>
</dbReference>
<name>A0ABZ2QRS1_9ACTN</name>
<protein>
    <submittedName>
        <fullName evidence="9">FtsX-like permease family protein</fullName>
    </submittedName>
</protein>
<feature type="transmembrane region" description="Helical" evidence="7">
    <location>
        <begin position="681"/>
        <end position="702"/>
    </location>
</feature>
<dbReference type="EMBL" id="CP147982">
    <property type="protein sequence ID" value="WXK79257.1"/>
    <property type="molecule type" value="Genomic_DNA"/>
</dbReference>
<evidence type="ECO:0000256" key="4">
    <source>
        <dbReference type="ARBA" id="ARBA00022989"/>
    </source>
</evidence>
<feature type="transmembrane region" description="Helical" evidence="7">
    <location>
        <begin position="354"/>
        <end position="372"/>
    </location>
</feature>
<evidence type="ECO:0000256" key="5">
    <source>
        <dbReference type="ARBA" id="ARBA00023136"/>
    </source>
</evidence>
<feature type="transmembrane region" description="Helical" evidence="7">
    <location>
        <begin position="440"/>
        <end position="461"/>
    </location>
</feature>
<feature type="domain" description="ABC3 transporter permease C-terminal" evidence="8">
    <location>
        <begin position="686"/>
        <end position="789"/>
    </location>
</feature>
<keyword evidence="10" id="KW-1185">Reference proteome</keyword>
<keyword evidence="5 7" id="KW-0472">Membrane</keyword>
<evidence type="ECO:0000313" key="9">
    <source>
        <dbReference type="EMBL" id="WXK79257.1"/>
    </source>
</evidence>
<evidence type="ECO:0000313" key="10">
    <source>
        <dbReference type="Proteomes" id="UP001626628"/>
    </source>
</evidence>
<feature type="transmembrane region" description="Helical" evidence="7">
    <location>
        <begin position="215"/>
        <end position="238"/>
    </location>
</feature>
<feature type="domain" description="ABC3 transporter permease C-terminal" evidence="8">
    <location>
        <begin position="227"/>
        <end position="336"/>
    </location>
</feature>
<gene>
    <name evidence="9" type="ORF">WAB15_26495</name>
</gene>
<feature type="transmembrane region" description="Helical" evidence="7">
    <location>
        <begin position="270"/>
        <end position="292"/>
    </location>
</feature>
<feature type="transmembrane region" description="Helical" evidence="7">
    <location>
        <begin position="384"/>
        <end position="405"/>
    </location>
</feature>
<evidence type="ECO:0000256" key="7">
    <source>
        <dbReference type="SAM" id="Phobius"/>
    </source>
</evidence>
<reference evidence="9 10" key="1">
    <citation type="submission" date="2024-03" db="EMBL/GenBank/DDBJ databases">
        <title>The complete genome of Streptomyces sirii sp.nov.</title>
        <authorList>
            <person name="Zakalyukina Y.V."/>
            <person name="Belik A.R."/>
            <person name="Biryukov M.V."/>
            <person name="Baturina O.A."/>
            <person name="Kabilov M.R."/>
        </authorList>
    </citation>
    <scope>NUCLEOTIDE SEQUENCE [LARGE SCALE GENOMIC DNA]</scope>
    <source>
        <strain evidence="9 10">BP-8</strain>
    </source>
</reference>
<evidence type="ECO:0000256" key="2">
    <source>
        <dbReference type="ARBA" id="ARBA00022475"/>
    </source>
</evidence>
<feature type="transmembrane region" description="Helical" evidence="7">
    <location>
        <begin position="767"/>
        <end position="793"/>
    </location>
</feature>
<feature type="transmembrane region" description="Helical" evidence="7">
    <location>
        <begin position="44"/>
        <end position="67"/>
    </location>
</feature>
<comment type="subcellular location">
    <subcellularLocation>
        <location evidence="1">Cell membrane</location>
        <topology evidence="1">Multi-pass membrane protein</topology>
    </subcellularLocation>
</comment>
<feature type="region of interest" description="Disordered" evidence="6">
    <location>
        <begin position="1"/>
        <end position="24"/>
    </location>
</feature>
<evidence type="ECO:0000256" key="1">
    <source>
        <dbReference type="ARBA" id="ARBA00004651"/>
    </source>
</evidence>
<keyword evidence="4 7" id="KW-1133">Transmembrane helix</keyword>
<proteinExistence type="predicted"/>
<evidence type="ECO:0000259" key="8">
    <source>
        <dbReference type="Pfam" id="PF02687"/>
    </source>
</evidence>
<feature type="transmembrane region" description="Helical" evidence="7">
    <location>
        <begin position="312"/>
        <end position="333"/>
    </location>
</feature>
<feature type="transmembrane region" description="Helical" evidence="7">
    <location>
        <begin position="729"/>
        <end position="755"/>
    </location>
</feature>
<dbReference type="InterPro" id="IPR003838">
    <property type="entry name" value="ABC3_permease_C"/>
</dbReference>